<organism evidence="3">
    <name type="scientific">Colletotrichum graminicola (strain M1.001 / M2 / FGSC 10212)</name>
    <name type="common">Maize anthracnose fungus</name>
    <name type="synonym">Glomerella graminicola</name>
    <dbReference type="NCBI Taxonomy" id="645133"/>
    <lineage>
        <taxon>Eukaryota</taxon>
        <taxon>Fungi</taxon>
        <taxon>Dikarya</taxon>
        <taxon>Ascomycota</taxon>
        <taxon>Pezizomycotina</taxon>
        <taxon>Sordariomycetes</taxon>
        <taxon>Hypocreomycetidae</taxon>
        <taxon>Glomerellales</taxon>
        <taxon>Glomerellaceae</taxon>
        <taxon>Colletotrichum</taxon>
        <taxon>Colletotrichum graminicola species complex</taxon>
    </lineage>
</organism>
<dbReference type="Gene3D" id="2.120.10.80">
    <property type="entry name" value="Kelch-type beta propeller"/>
    <property type="match status" value="2"/>
</dbReference>
<evidence type="ECO:0000256" key="1">
    <source>
        <dbReference type="SAM" id="SignalP"/>
    </source>
</evidence>
<dbReference type="EMBL" id="GG697358">
    <property type="protein sequence ID" value="EFQ31851.1"/>
    <property type="molecule type" value="Genomic_DNA"/>
</dbReference>
<sequence length="346" mass="36204">MRSIILLLAAVVSAASGGTLRQVDQNWEVLSPIPIAPRQEHSVVALSGTRLAIAGGILPNLDNGVGFNTTAFIQFYDIHTDSWSEPIDAPIEVNHPNVAAVDGEIFLLGGLAVASDGAWRAFADSWKYHPSTGEWTALPPIPAGKAAGSATIGVLGNTIVLAGGMRTLEPIGVEGEQDTVDFVSMFDTKSCTWSHVPEAASVLPEGRDHAAGSVIGSRFYVLGGRLRGQYNVKDTVFVLDVDDMEAGWTTQGARMPTARGGVVGGNVGGKVYVFGGEGNTAEGSDGVFDNVEVYDVEFDTWQELGPMRLPRHGGAAATVGGKIYLPGGGIREGGSPVNVTDVFIVT</sequence>
<dbReference type="Proteomes" id="UP000008782">
    <property type="component" value="Unassembled WGS sequence"/>
</dbReference>
<dbReference type="STRING" id="645133.E3QLW3"/>
<keyword evidence="1" id="KW-0732">Signal</keyword>
<reference evidence="3" key="1">
    <citation type="journal article" date="2012" name="Nat. Genet.">
        <title>Lifestyle transitions in plant pathogenic Colletotrichum fungi deciphered by genome and transcriptome analyses.</title>
        <authorList>
            <person name="O'Connell R.J."/>
            <person name="Thon M.R."/>
            <person name="Hacquard S."/>
            <person name="Amyotte S.G."/>
            <person name="Kleemann J."/>
            <person name="Torres M.F."/>
            <person name="Damm U."/>
            <person name="Buiate E.A."/>
            <person name="Epstein L."/>
            <person name="Alkan N."/>
            <person name="Altmueller J."/>
            <person name="Alvarado-Balderrama L."/>
            <person name="Bauser C.A."/>
            <person name="Becker C."/>
            <person name="Birren B.W."/>
            <person name="Chen Z."/>
            <person name="Choi J."/>
            <person name="Crouch J.A."/>
            <person name="Duvick J.P."/>
            <person name="Farman M.A."/>
            <person name="Gan P."/>
            <person name="Heiman D."/>
            <person name="Henrissat B."/>
            <person name="Howard R.J."/>
            <person name="Kabbage M."/>
            <person name="Koch C."/>
            <person name="Kracher B."/>
            <person name="Kubo Y."/>
            <person name="Law A.D."/>
            <person name="Lebrun M.-H."/>
            <person name="Lee Y.-H."/>
            <person name="Miyara I."/>
            <person name="Moore N."/>
            <person name="Neumann U."/>
            <person name="Nordstroem K."/>
            <person name="Panaccione D.G."/>
            <person name="Panstruga R."/>
            <person name="Place M."/>
            <person name="Proctor R.H."/>
            <person name="Prusky D."/>
            <person name="Rech G."/>
            <person name="Reinhardt R."/>
            <person name="Rollins J.A."/>
            <person name="Rounsley S."/>
            <person name="Schardl C.L."/>
            <person name="Schwartz D.C."/>
            <person name="Shenoy N."/>
            <person name="Shirasu K."/>
            <person name="Sikhakolli U.R."/>
            <person name="Stueber K."/>
            <person name="Sukno S.A."/>
            <person name="Sweigard J.A."/>
            <person name="Takano Y."/>
            <person name="Takahara H."/>
            <person name="Trail F."/>
            <person name="van der Does H.C."/>
            <person name="Voll L.M."/>
            <person name="Will I."/>
            <person name="Young S."/>
            <person name="Zeng Q."/>
            <person name="Zhang J."/>
            <person name="Zhou S."/>
            <person name="Dickman M.B."/>
            <person name="Schulze-Lefert P."/>
            <person name="Ver Loren van Themaat E."/>
            <person name="Ma L.-J."/>
            <person name="Vaillancourt L.J."/>
        </authorList>
    </citation>
    <scope>NUCLEOTIDE SEQUENCE [LARGE SCALE GENOMIC DNA]</scope>
    <source>
        <strain evidence="3">M1.001 / M2 / FGSC 10212</strain>
    </source>
</reference>
<proteinExistence type="predicted"/>
<keyword evidence="3" id="KW-1185">Reference proteome</keyword>
<dbReference type="PANTHER" id="PTHR45632">
    <property type="entry name" value="LD33804P"/>
    <property type="match status" value="1"/>
</dbReference>
<dbReference type="InterPro" id="IPR015915">
    <property type="entry name" value="Kelch-typ_b-propeller"/>
</dbReference>
<dbReference type="eggNOG" id="KOG4441">
    <property type="taxonomic scope" value="Eukaryota"/>
</dbReference>
<dbReference type="SUPFAM" id="SSF117281">
    <property type="entry name" value="Kelch motif"/>
    <property type="match status" value="2"/>
</dbReference>
<name>E3QLW3_COLGM</name>
<dbReference type="HOGENOM" id="CLU_004253_10_0_1"/>
<dbReference type="OrthoDB" id="45365at2759"/>
<evidence type="ECO:0000313" key="3">
    <source>
        <dbReference type="Proteomes" id="UP000008782"/>
    </source>
</evidence>
<dbReference type="RefSeq" id="XP_008095871.1">
    <property type="nucleotide sequence ID" value="XM_008097680.1"/>
</dbReference>
<protein>
    <submittedName>
        <fullName evidence="2">Kelch domain-containing protein</fullName>
    </submittedName>
</protein>
<dbReference type="GeneID" id="24412360"/>
<dbReference type="PANTHER" id="PTHR45632:SF24">
    <property type="entry name" value="GALACTOSE OXIDASE"/>
    <property type="match status" value="1"/>
</dbReference>
<dbReference type="SMART" id="SM00612">
    <property type="entry name" value="Kelch"/>
    <property type="match status" value="2"/>
</dbReference>
<dbReference type="InterPro" id="IPR006652">
    <property type="entry name" value="Kelch_1"/>
</dbReference>
<dbReference type="AlphaFoldDB" id="E3QLW3"/>
<dbReference type="Pfam" id="PF24681">
    <property type="entry name" value="Kelch_KLHDC2_KLHL20_DRC7"/>
    <property type="match status" value="1"/>
</dbReference>
<feature type="signal peptide" evidence="1">
    <location>
        <begin position="1"/>
        <end position="17"/>
    </location>
</feature>
<gene>
    <name evidence="2" type="ORF">GLRG_06995</name>
</gene>
<accession>E3QLW3</accession>
<dbReference type="VEuPathDB" id="FungiDB:GLRG_06995"/>
<evidence type="ECO:0000313" key="2">
    <source>
        <dbReference type="EMBL" id="EFQ31851.1"/>
    </source>
</evidence>
<feature type="chain" id="PRO_5003180593" evidence="1">
    <location>
        <begin position="18"/>
        <end position="346"/>
    </location>
</feature>